<name>A0A0A9CE05_ARUDO</name>
<dbReference type="Gene3D" id="3.50.50.60">
    <property type="entry name" value="FAD/NAD(P)-binding domain"/>
    <property type="match status" value="1"/>
</dbReference>
<protein>
    <recommendedName>
        <fullName evidence="2">FAD/NAD(P)-binding domain-containing protein</fullName>
    </recommendedName>
</protein>
<reference evidence="1" key="1">
    <citation type="submission" date="2014-09" db="EMBL/GenBank/DDBJ databases">
        <authorList>
            <person name="Magalhaes I.L.F."/>
            <person name="Oliveira U."/>
            <person name="Santos F.R."/>
            <person name="Vidigal T.H.D.A."/>
            <person name="Brescovit A.D."/>
            <person name="Santos A.J."/>
        </authorList>
    </citation>
    <scope>NUCLEOTIDE SEQUENCE</scope>
    <source>
        <tissue evidence="1">Shoot tissue taken approximately 20 cm above the soil surface</tissue>
    </source>
</reference>
<sequence length="114" mass="12638">MEVFLHAGKAVSSASVTENGKFVLKVEKRTVDFVDYINANYLLIATGSSQQDYSIAAQLGHSIVAPVPSLFTFKIADKRLADLSGVFMHNCYCHFRSKKCSLRSQKSEMLAFVL</sequence>
<accession>A0A0A9CE05</accession>
<dbReference type="AlphaFoldDB" id="A0A0A9CE05"/>
<evidence type="ECO:0008006" key="2">
    <source>
        <dbReference type="Google" id="ProtNLM"/>
    </source>
</evidence>
<reference evidence="1" key="2">
    <citation type="journal article" date="2015" name="Data Brief">
        <title>Shoot transcriptome of the giant reed, Arundo donax.</title>
        <authorList>
            <person name="Barrero R.A."/>
            <person name="Guerrero F.D."/>
            <person name="Moolhuijzen P."/>
            <person name="Goolsby J.A."/>
            <person name="Tidwell J."/>
            <person name="Bellgard S.E."/>
            <person name="Bellgard M.I."/>
        </authorList>
    </citation>
    <scope>NUCLEOTIDE SEQUENCE</scope>
    <source>
        <tissue evidence="1">Shoot tissue taken approximately 20 cm above the soil surface</tissue>
    </source>
</reference>
<organism evidence="1">
    <name type="scientific">Arundo donax</name>
    <name type="common">Giant reed</name>
    <name type="synonym">Donax arundinaceus</name>
    <dbReference type="NCBI Taxonomy" id="35708"/>
    <lineage>
        <taxon>Eukaryota</taxon>
        <taxon>Viridiplantae</taxon>
        <taxon>Streptophyta</taxon>
        <taxon>Embryophyta</taxon>
        <taxon>Tracheophyta</taxon>
        <taxon>Spermatophyta</taxon>
        <taxon>Magnoliopsida</taxon>
        <taxon>Liliopsida</taxon>
        <taxon>Poales</taxon>
        <taxon>Poaceae</taxon>
        <taxon>PACMAD clade</taxon>
        <taxon>Arundinoideae</taxon>
        <taxon>Arundineae</taxon>
        <taxon>Arundo</taxon>
    </lineage>
</organism>
<dbReference type="PANTHER" id="PTHR42887">
    <property type="entry name" value="OS12G0638800 PROTEIN"/>
    <property type="match status" value="1"/>
</dbReference>
<dbReference type="PANTHER" id="PTHR42887:SF2">
    <property type="entry name" value="OS12G0638800 PROTEIN"/>
    <property type="match status" value="1"/>
</dbReference>
<dbReference type="EMBL" id="GBRH01223346">
    <property type="protein sequence ID" value="JAD74549.1"/>
    <property type="molecule type" value="Transcribed_RNA"/>
</dbReference>
<dbReference type="InterPro" id="IPR004792">
    <property type="entry name" value="BaiN-like"/>
</dbReference>
<evidence type="ECO:0000313" key="1">
    <source>
        <dbReference type="EMBL" id="JAD74549.1"/>
    </source>
</evidence>
<dbReference type="InterPro" id="IPR036188">
    <property type="entry name" value="FAD/NAD-bd_sf"/>
</dbReference>
<proteinExistence type="predicted"/>